<proteinExistence type="predicted"/>
<dbReference type="InParanoid" id="D8LM98"/>
<evidence type="ECO:0000256" key="1">
    <source>
        <dbReference type="SAM" id="SignalP"/>
    </source>
</evidence>
<reference evidence="2 3" key="1">
    <citation type="journal article" date="2010" name="Nature">
        <title>The Ectocarpus genome and the independent evolution of multicellularity in brown algae.</title>
        <authorList>
            <person name="Cock J.M."/>
            <person name="Sterck L."/>
            <person name="Rouze P."/>
            <person name="Scornet D."/>
            <person name="Allen A.E."/>
            <person name="Amoutzias G."/>
            <person name="Anthouard V."/>
            <person name="Artiguenave F."/>
            <person name="Aury J.M."/>
            <person name="Badger J.H."/>
            <person name="Beszteri B."/>
            <person name="Billiau K."/>
            <person name="Bonnet E."/>
            <person name="Bothwell J.H."/>
            <person name="Bowler C."/>
            <person name="Boyen C."/>
            <person name="Brownlee C."/>
            <person name="Carrano C.J."/>
            <person name="Charrier B."/>
            <person name="Cho G.Y."/>
            <person name="Coelho S.M."/>
            <person name="Collen J."/>
            <person name="Corre E."/>
            <person name="Da Silva C."/>
            <person name="Delage L."/>
            <person name="Delaroque N."/>
            <person name="Dittami S.M."/>
            <person name="Doulbeau S."/>
            <person name="Elias M."/>
            <person name="Farnham G."/>
            <person name="Gachon C.M."/>
            <person name="Gschloessl B."/>
            <person name="Heesch S."/>
            <person name="Jabbari K."/>
            <person name="Jubin C."/>
            <person name="Kawai H."/>
            <person name="Kimura K."/>
            <person name="Kloareg B."/>
            <person name="Kupper F.C."/>
            <person name="Lang D."/>
            <person name="Le Bail A."/>
            <person name="Leblanc C."/>
            <person name="Lerouge P."/>
            <person name="Lohr M."/>
            <person name="Lopez P.J."/>
            <person name="Martens C."/>
            <person name="Maumus F."/>
            <person name="Michel G."/>
            <person name="Miranda-Saavedra D."/>
            <person name="Morales J."/>
            <person name="Moreau H."/>
            <person name="Motomura T."/>
            <person name="Nagasato C."/>
            <person name="Napoli C.A."/>
            <person name="Nelson D.R."/>
            <person name="Nyvall-Collen P."/>
            <person name="Peters A.F."/>
            <person name="Pommier C."/>
            <person name="Potin P."/>
            <person name="Poulain J."/>
            <person name="Quesneville H."/>
            <person name="Read B."/>
            <person name="Rensing S.A."/>
            <person name="Ritter A."/>
            <person name="Rousvoal S."/>
            <person name="Samanta M."/>
            <person name="Samson G."/>
            <person name="Schroeder D.C."/>
            <person name="Segurens B."/>
            <person name="Strittmatter M."/>
            <person name="Tonon T."/>
            <person name="Tregear J.W."/>
            <person name="Valentin K."/>
            <person name="von Dassow P."/>
            <person name="Yamagishi T."/>
            <person name="Van de Peer Y."/>
            <person name="Wincker P."/>
        </authorList>
    </citation>
    <scope>NUCLEOTIDE SEQUENCE [LARGE SCALE GENOMIC DNA]</scope>
    <source>
        <strain evidence="3">Ec32 / CCAP1310/4</strain>
    </source>
</reference>
<sequence length="43" mass="4760">MLLVMAIPLGFPPCVCVTEIWVDSLPSQLWVEQDSPSSELQLS</sequence>
<dbReference type="EMBL" id="FN648596">
    <property type="protein sequence ID" value="CBN77508.1"/>
    <property type="molecule type" value="Genomic_DNA"/>
</dbReference>
<name>D8LM98_ECTSI</name>
<keyword evidence="1" id="KW-0732">Signal</keyword>
<dbReference type="AlphaFoldDB" id="D8LM98"/>
<dbReference type="Proteomes" id="UP000002630">
    <property type="component" value="Linkage Group LG03"/>
</dbReference>
<keyword evidence="3" id="KW-1185">Reference proteome</keyword>
<evidence type="ECO:0000313" key="2">
    <source>
        <dbReference type="EMBL" id="CBN77508.1"/>
    </source>
</evidence>
<feature type="chain" id="PRO_5003117334" evidence="1">
    <location>
        <begin position="18"/>
        <end position="43"/>
    </location>
</feature>
<evidence type="ECO:0000313" key="3">
    <source>
        <dbReference type="Proteomes" id="UP000002630"/>
    </source>
</evidence>
<gene>
    <name evidence="2" type="ORF">Esi_0004_0043</name>
</gene>
<organism evidence="2 3">
    <name type="scientific">Ectocarpus siliculosus</name>
    <name type="common">Brown alga</name>
    <name type="synonym">Conferva siliculosa</name>
    <dbReference type="NCBI Taxonomy" id="2880"/>
    <lineage>
        <taxon>Eukaryota</taxon>
        <taxon>Sar</taxon>
        <taxon>Stramenopiles</taxon>
        <taxon>Ochrophyta</taxon>
        <taxon>PX clade</taxon>
        <taxon>Phaeophyceae</taxon>
        <taxon>Ectocarpales</taxon>
        <taxon>Ectocarpaceae</taxon>
        <taxon>Ectocarpus</taxon>
    </lineage>
</organism>
<protein>
    <submittedName>
        <fullName evidence="2">Uncharacterized protein</fullName>
    </submittedName>
</protein>
<accession>D8LM98</accession>
<feature type="signal peptide" evidence="1">
    <location>
        <begin position="1"/>
        <end position="17"/>
    </location>
</feature>
<dbReference type="EMBL" id="FN649728">
    <property type="protein sequence ID" value="CBN77508.1"/>
    <property type="molecule type" value="Genomic_DNA"/>
</dbReference>